<dbReference type="PANTHER" id="PTHR12526:SF630">
    <property type="entry name" value="GLYCOSYLTRANSFERASE"/>
    <property type="match status" value="1"/>
</dbReference>
<evidence type="ECO:0000259" key="2">
    <source>
        <dbReference type="Pfam" id="PF00534"/>
    </source>
</evidence>
<reference evidence="3 4" key="1">
    <citation type="submission" date="2021-06" db="EMBL/GenBank/DDBJ databases">
        <authorList>
            <person name="Jeong J.W."/>
        </authorList>
    </citation>
    <scope>NUCLEOTIDE SEQUENCE [LARGE SCALE GENOMIC DNA]</scope>
    <source>
        <strain evidence="3 4">MMS21-TAE1-1</strain>
    </source>
</reference>
<feature type="domain" description="Glycosyl transferase family 1" evidence="2">
    <location>
        <begin position="212"/>
        <end position="358"/>
    </location>
</feature>
<evidence type="ECO:0000313" key="3">
    <source>
        <dbReference type="EMBL" id="MBU8868293.1"/>
    </source>
</evidence>
<name>A0ABS6I9A4_9MICC</name>
<dbReference type="RefSeq" id="WP_216926414.1">
    <property type="nucleotide sequence ID" value="NZ_JAHOPC010000013.1"/>
</dbReference>
<gene>
    <name evidence="3" type="ORF">KSW38_18535</name>
</gene>
<dbReference type="CDD" id="cd03801">
    <property type="entry name" value="GT4_PimA-like"/>
    <property type="match status" value="1"/>
</dbReference>
<dbReference type="Proteomes" id="UP000824166">
    <property type="component" value="Unassembled WGS sequence"/>
</dbReference>
<organism evidence="3 4">
    <name type="scientific">Paenarthrobacter aromaticivorans</name>
    <dbReference type="NCBI Taxonomy" id="2849150"/>
    <lineage>
        <taxon>Bacteria</taxon>
        <taxon>Bacillati</taxon>
        <taxon>Actinomycetota</taxon>
        <taxon>Actinomycetes</taxon>
        <taxon>Micrococcales</taxon>
        <taxon>Micrococcaceae</taxon>
        <taxon>Paenarthrobacter</taxon>
    </lineage>
</organism>
<keyword evidence="1" id="KW-0808">Transferase</keyword>
<dbReference type="InterPro" id="IPR001296">
    <property type="entry name" value="Glyco_trans_1"/>
</dbReference>
<sequence length="400" mass="43408">MTASQRRVFYATEARLHRGLDGRVYSDASQDWYENHLLWLNSFDEVIVVARVEDIPRNSGRLVEGDGVKVLAVPSYQGARGMVTRFMQIRKLVRRLSTDPGAVYGGRFPGVIGGITVSAGRRLGARTFAHVVGDPYDVLKAGVAGKPGVKLAWLAKLLVARQVSRVDGAIYVSERTLQRRYPVRAGAASLVRSGVAISDGTVAAQPKVAHADREGLIVVAVGTHNQMYKGHDLLIQAAAQLLRKGHSITLELVGGGAKHRVLVELARDLGIDKHVTFHGHVETPEEIRDILDRADLFAMPSRTEGVPRALIEAMARGLPCIGSDIGGIPELLPPGCLFTSGSVEELTGLLHSALNNHEWMTQQGATNLEHARQIIDSLDPQRVIDFFSQLDSAPKALARS</sequence>
<keyword evidence="4" id="KW-1185">Reference proteome</keyword>
<dbReference type="EMBL" id="JAHOPC010000013">
    <property type="protein sequence ID" value="MBU8868293.1"/>
    <property type="molecule type" value="Genomic_DNA"/>
</dbReference>
<dbReference type="PANTHER" id="PTHR12526">
    <property type="entry name" value="GLYCOSYLTRANSFERASE"/>
    <property type="match status" value="1"/>
</dbReference>
<accession>A0ABS6I9A4</accession>
<evidence type="ECO:0000313" key="4">
    <source>
        <dbReference type="Proteomes" id="UP000824166"/>
    </source>
</evidence>
<proteinExistence type="predicted"/>
<comment type="caution">
    <text evidence="3">The sequence shown here is derived from an EMBL/GenBank/DDBJ whole genome shotgun (WGS) entry which is preliminary data.</text>
</comment>
<protein>
    <submittedName>
        <fullName evidence="3">Glycosyltransferase family 4 protein</fullName>
    </submittedName>
</protein>
<dbReference type="Pfam" id="PF00534">
    <property type="entry name" value="Glycos_transf_1"/>
    <property type="match status" value="1"/>
</dbReference>
<evidence type="ECO:0000256" key="1">
    <source>
        <dbReference type="ARBA" id="ARBA00022679"/>
    </source>
</evidence>